<evidence type="ECO:0000259" key="10">
    <source>
        <dbReference type="Pfam" id="PF01447"/>
    </source>
</evidence>
<evidence type="ECO:0000256" key="9">
    <source>
        <dbReference type="SAM" id="SignalP"/>
    </source>
</evidence>
<feature type="domain" description="Peptidase M4 C-terminal" evidence="11">
    <location>
        <begin position="435"/>
        <end position="589"/>
    </location>
</feature>
<dbReference type="Gene3D" id="3.10.170.10">
    <property type="match status" value="1"/>
</dbReference>
<protein>
    <submittedName>
        <fullName evidence="13">M4 family metallopeptidase</fullName>
    </submittedName>
</protein>
<evidence type="ECO:0000256" key="5">
    <source>
        <dbReference type="ARBA" id="ARBA00022801"/>
    </source>
</evidence>
<keyword evidence="14" id="KW-1185">Reference proteome</keyword>
<evidence type="ECO:0000313" key="14">
    <source>
        <dbReference type="Proteomes" id="UP001365781"/>
    </source>
</evidence>
<dbReference type="Pfam" id="PF07504">
    <property type="entry name" value="FTP"/>
    <property type="match status" value="1"/>
</dbReference>
<dbReference type="RefSeq" id="WP_336540778.1">
    <property type="nucleotide sequence ID" value="NZ_JBBAYL010000003.1"/>
</dbReference>
<dbReference type="PANTHER" id="PTHR33794:SF1">
    <property type="entry name" value="BACILLOLYSIN"/>
    <property type="match status" value="1"/>
</dbReference>
<dbReference type="InterPro" id="IPR001570">
    <property type="entry name" value="Peptidase_M4_C_domain"/>
</dbReference>
<dbReference type="CDD" id="cd09597">
    <property type="entry name" value="M4_TLP"/>
    <property type="match status" value="1"/>
</dbReference>
<dbReference type="PANTHER" id="PTHR33794">
    <property type="entry name" value="BACILLOLYSIN"/>
    <property type="match status" value="1"/>
</dbReference>
<feature type="region of interest" description="Disordered" evidence="8">
    <location>
        <begin position="20"/>
        <end position="40"/>
    </location>
</feature>
<evidence type="ECO:0000259" key="12">
    <source>
        <dbReference type="Pfam" id="PF07504"/>
    </source>
</evidence>
<keyword evidence="7" id="KW-0482">Metalloprotease</keyword>
<dbReference type="EMBL" id="JBBAYM010000026">
    <property type="protein sequence ID" value="MEI5614111.1"/>
    <property type="molecule type" value="Genomic_DNA"/>
</dbReference>
<dbReference type="InterPro" id="IPR023612">
    <property type="entry name" value="Peptidase_M4"/>
</dbReference>
<keyword evidence="2" id="KW-0645">Protease</keyword>
<feature type="signal peptide" evidence="9">
    <location>
        <begin position="1"/>
        <end position="22"/>
    </location>
</feature>
<feature type="domain" description="FTP" evidence="12">
    <location>
        <begin position="84"/>
        <end position="119"/>
    </location>
</feature>
<evidence type="ECO:0000256" key="4">
    <source>
        <dbReference type="ARBA" id="ARBA00022729"/>
    </source>
</evidence>
<dbReference type="PRINTS" id="PR00730">
    <property type="entry name" value="THERMOLYSIN"/>
</dbReference>
<reference evidence="13 14" key="1">
    <citation type="submission" date="2024-03" db="EMBL/GenBank/DDBJ databases">
        <title>First Report of Pectobacterium brasiliscabiei causing potato scab in china.</title>
        <authorList>
            <person name="Handique U."/>
        </authorList>
    </citation>
    <scope>NUCLEOTIDE SEQUENCE [LARGE SCALE GENOMIC DNA]</scope>
    <source>
        <strain evidence="13 14">ZRIMU1503</strain>
    </source>
</reference>
<keyword evidence="3" id="KW-0479">Metal-binding</keyword>
<sequence>MSGAAALFGVAALVVPAVPAGAATGDRPPPPSPGELIPGQRTATPALVEGIREPAPDAPDAAAAARAHLAERDDRYRIADPLRDLKPAGTLTTDDGHETVRLRQEHRGVPVLGGQYVVRMEKRDGERVVTGTSGRYFTGLRADTTAAGVDDALAVERAVDAVLSELGAEDFAAYGEGVEDEESPFTGTSHGLVVLPSGTGVLTRHITVRGANPAGGEPVLREVYIDARAGYPVLQYSGIKTFGAPGPNAGSNAAAAAAAAGKRSAADAAGSGVRLDGRAVDLEVTLDEASGTHVLRDRSRVDEETGRPVLSTWDARSRQVTDVAGVWPDGLAEFASPTPEFGAEATEAGAVDAHWAAGQVFDWFKARHGRDSLDGRGMSVDSLVGVTDYGEPYVNAFWDGAKMVYGTGDAEYRPLSAGLDVVGHEMTHGVVDHSADLVYAGQSGALNEAIADYFGNAIETDVHGVPMDDPQAGLLGERLCRTKAPAECAFRDLNDGRTTAKSFLGVGFGTDNGGVHLNSTIFSGALWDIREDLGAGLADQVVYKALTEYLTPLDGFTQGRDAVVAAAGALGVEGQDLNAVRRAFNAHGIVANWELALGVDSDPLLERVNTTDSRLGAGGDWWVASSSDEAGTEAYSVWAGRTDGTGRLKLMSPNDGRYHVDPATDGKTVVWAAYGSGPVEVLARPIAGGPVRKLWSGRGVGTSIDVEGDTVTFEHHNHGGRRGVTYLSLKDPAGKVSVGGGTYRRASFPSLSDGRVVYQDYRRVRATYEYSTRVIDVATGEDTLLHRSEATTSLGPTAVNGRYAYWLANEIRDDGRTLLRRSALDGSGVVDLSPETGPDSLNVSHVTASEDTVTAVARTGDTAVRNESLAKLWQFTGAAGARVRVSCNRGEQLSAAAATGSRVVWLDATTGIGDVVTRARPTGTCG</sequence>
<feature type="chain" id="PRO_5047024420" evidence="9">
    <location>
        <begin position="23"/>
        <end position="926"/>
    </location>
</feature>
<dbReference type="Proteomes" id="UP001365781">
    <property type="component" value="Unassembled WGS sequence"/>
</dbReference>
<evidence type="ECO:0000313" key="13">
    <source>
        <dbReference type="EMBL" id="MEI5614111.1"/>
    </source>
</evidence>
<evidence type="ECO:0000256" key="2">
    <source>
        <dbReference type="ARBA" id="ARBA00022670"/>
    </source>
</evidence>
<keyword evidence="5" id="KW-0378">Hydrolase</keyword>
<proteinExistence type="inferred from homology"/>
<evidence type="ECO:0000256" key="3">
    <source>
        <dbReference type="ARBA" id="ARBA00022723"/>
    </source>
</evidence>
<keyword evidence="4 9" id="KW-0732">Signal</keyword>
<comment type="caution">
    <text evidence="13">The sequence shown here is derived from an EMBL/GenBank/DDBJ whole genome shotgun (WGS) entry which is preliminary data.</text>
</comment>
<gene>
    <name evidence="13" type="ORF">WB403_33720</name>
</gene>
<dbReference type="InterPro" id="IPR050728">
    <property type="entry name" value="Zinc_Metalloprotease_M4"/>
</dbReference>
<evidence type="ECO:0000256" key="8">
    <source>
        <dbReference type="SAM" id="MobiDB-lite"/>
    </source>
</evidence>
<dbReference type="InterPro" id="IPR013856">
    <property type="entry name" value="Peptidase_M4_domain"/>
</dbReference>
<comment type="similarity">
    <text evidence="1">Belongs to the peptidase M4 family.</text>
</comment>
<name>A0ABU8GP14_9ACTN</name>
<evidence type="ECO:0000256" key="1">
    <source>
        <dbReference type="ARBA" id="ARBA00009388"/>
    </source>
</evidence>
<feature type="domain" description="Peptidase M4" evidence="10">
    <location>
        <begin position="270"/>
        <end position="431"/>
    </location>
</feature>
<evidence type="ECO:0000259" key="11">
    <source>
        <dbReference type="Pfam" id="PF02868"/>
    </source>
</evidence>
<dbReference type="InterPro" id="IPR011096">
    <property type="entry name" value="FTP_domain"/>
</dbReference>
<dbReference type="Gene3D" id="1.10.390.10">
    <property type="entry name" value="Neutral Protease Domain 2"/>
    <property type="match status" value="1"/>
</dbReference>
<dbReference type="Pfam" id="PF01447">
    <property type="entry name" value="Peptidase_M4"/>
    <property type="match status" value="1"/>
</dbReference>
<dbReference type="InterPro" id="IPR027268">
    <property type="entry name" value="Peptidase_M4/M1_CTD_sf"/>
</dbReference>
<dbReference type="Pfam" id="PF02868">
    <property type="entry name" value="Peptidase_M4_C"/>
    <property type="match status" value="1"/>
</dbReference>
<keyword evidence="6" id="KW-0862">Zinc</keyword>
<organism evidence="13 14">
    <name type="scientific">Streptomyces brasiliscabiei</name>
    <dbReference type="NCBI Taxonomy" id="2736302"/>
    <lineage>
        <taxon>Bacteria</taxon>
        <taxon>Bacillati</taxon>
        <taxon>Actinomycetota</taxon>
        <taxon>Actinomycetes</taxon>
        <taxon>Kitasatosporales</taxon>
        <taxon>Streptomycetaceae</taxon>
        <taxon>Streptomyces</taxon>
    </lineage>
</organism>
<evidence type="ECO:0000256" key="6">
    <source>
        <dbReference type="ARBA" id="ARBA00022833"/>
    </source>
</evidence>
<dbReference type="SUPFAM" id="SSF55486">
    <property type="entry name" value="Metalloproteases ('zincins'), catalytic domain"/>
    <property type="match status" value="1"/>
</dbReference>
<evidence type="ECO:0000256" key="7">
    <source>
        <dbReference type="ARBA" id="ARBA00023049"/>
    </source>
</evidence>
<accession>A0ABU8GP14</accession>
<dbReference type="Gene3D" id="3.10.450.490">
    <property type="match status" value="1"/>
</dbReference>